<accession>A0ABU3E079</accession>
<evidence type="ECO:0008006" key="3">
    <source>
        <dbReference type="Google" id="ProtNLM"/>
    </source>
</evidence>
<name>A0ABU3E079_9FLAO</name>
<evidence type="ECO:0000313" key="1">
    <source>
        <dbReference type="EMBL" id="MDT0689357.1"/>
    </source>
</evidence>
<keyword evidence="2" id="KW-1185">Reference proteome</keyword>
<protein>
    <recommendedName>
        <fullName evidence="3">Lipoprotein</fullName>
    </recommendedName>
</protein>
<dbReference type="Proteomes" id="UP001261624">
    <property type="component" value="Unassembled WGS sequence"/>
</dbReference>
<proteinExistence type="predicted"/>
<reference evidence="1 2" key="1">
    <citation type="submission" date="2023-09" db="EMBL/GenBank/DDBJ databases">
        <authorList>
            <person name="Rey-Velasco X."/>
        </authorList>
    </citation>
    <scope>NUCLEOTIDE SEQUENCE [LARGE SCALE GENOMIC DNA]</scope>
    <source>
        <strain evidence="1 2">F188</strain>
    </source>
</reference>
<dbReference type="RefSeq" id="WP_311682838.1">
    <property type="nucleotide sequence ID" value="NZ_JAVRHM010000005.1"/>
</dbReference>
<comment type="caution">
    <text evidence="1">The sequence shown here is derived from an EMBL/GenBank/DDBJ whole genome shotgun (WGS) entry which is preliminary data.</text>
</comment>
<dbReference type="PROSITE" id="PS51257">
    <property type="entry name" value="PROKAR_LIPOPROTEIN"/>
    <property type="match status" value="1"/>
</dbReference>
<dbReference type="EMBL" id="JAVRHM010000005">
    <property type="protein sequence ID" value="MDT0689357.1"/>
    <property type="molecule type" value="Genomic_DNA"/>
</dbReference>
<evidence type="ECO:0000313" key="2">
    <source>
        <dbReference type="Proteomes" id="UP001261624"/>
    </source>
</evidence>
<organism evidence="1 2">
    <name type="scientific">Autumnicola patrickiae</name>
    <dbReference type="NCBI Taxonomy" id="3075591"/>
    <lineage>
        <taxon>Bacteria</taxon>
        <taxon>Pseudomonadati</taxon>
        <taxon>Bacteroidota</taxon>
        <taxon>Flavobacteriia</taxon>
        <taxon>Flavobacteriales</taxon>
        <taxon>Flavobacteriaceae</taxon>
        <taxon>Autumnicola</taxon>
    </lineage>
</organism>
<gene>
    <name evidence="1" type="ORF">RM549_06140</name>
</gene>
<sequence>MKKLLLLLSVLLILTGCEPDYEHNTGYEMEFVFFNPDVPGEIIISPDYQFKNGKIHQNESNGIYFVEWSQSEERFSLRFLANDRKIDFLWIEQWKYEHMEDAIPFEIIKPGREYRLEEDLSYMRAPQNGYYRLDVQRLKQ</sequence>